<dbReference type="EMBL" id="CP056775">
    <property type="protein sequence ID" value="QRR02360.1"/>
    <property type="molecule type" value="Genomic_DNA"/>
</dbReference>
<dbReference type="Proteomes" id="UP000612680">
    <property type="component" value="Chromosome"/>
</dbReference>
<evidence type="ECO:0000313" key="2">
    <source>
        <dbReference type="Proteomes" id="UP000612680"/>
    </source>
</evidence>
<reference evidence="1 2" key="1">
    <citation type="submission" date="2020-06" db="EMBL/GenBank/DDBJ databases">
        <title>Dyadobacter sandarakinus sp. nov., isolated from the soil of the Arctic Yellow River Station.</title>
        <authorList>
            <person name="Zhang Y."/>
            <person name="Peng F."/>
        </authorList>
    </citation>
    <scope>NUCLEOTIDE SEQUENCE [LARGE SCALE GENOMIC DNA]</scope>
    <source>
        <strain evidence="1 2">Q3-56</strain>
    </source>
</reference>
<evidence type="ECO:0000313" key="1">
    <source>
        <dbReference type="EMBL" id="QRR02360.1"/>
    </source>
</evidence>
<keyword evidence="2" id="KW-1185">Reference proteome</keyword>
<organism evidence="1 2">
    <name type="scientific">Dyadobacter sandarakinus</name>
    <dbReference type="NCBI Taxonomy" id="2747268"/>
    <lineage>
        <taxon>Bacteria</taxon>
        <taxon>Pseudomonadati</taxon>
        <taxon>Bacteroidota</taxon>
        <taxon>Cytophagia</taxon>
        <taxon>Cytophagales</taxon>
        <taxon>Spirosomataceae</taxon>
        <taxon>Dyadobacter</taxon>
    </lineage>
</organism>
<name>A0ABX7I8S4_9BACT</name>
<dbReference type="RefSeq" id="WP_204657237.1">
    <property type="nucleotide sequence ID" value="NZ_CP056775.1"/>
</dbReference>
<proteinExistence type="predicted"/>
<sequence length="53" mass="6125">MKNAQTSSTTSNPEFSLENLKPVDGKLLFPEKLKRANEFLEKHPFPKELLPQR</sequence>
<gene>
    <name evidence="1" type="ORF">HWI92_16305</name>
</gene>
<protein>
    <submittedName>
        <fullName evidence="1">Uncharacterized protein</fullName>
    </submittedName>
</protein>
<accession>A0ABX7I8S4</accession>